<reference evidence="1" key="1">
    <citation type="submission" date="2014-05" db="EMBL/GenBank/DDBJ databases">
        <authorList>
            <person name="Chronopoulou M."/>
        </authorList>
    </citation>
    <scope>NUCLEOTIDE SEQUENCE</scope>
    <source>
        <tissue evidence="1">Whole organism</tissue>
    </source>
</reference>
<evidence type="ECO:0000313" key="1">
    <source>
        <dbReference type="EMBL" id="CDW19712.1"/>
    </source>
</evidence>
<organism evidence="1">
    <name type="scientific">Lepeophtheirus salmonis</name>
    <name type="common">Salmon louse</name>
    <name type="synonym">Caligus salmonis</name>
    <dbReference type="NCBI Taxonomy" id="72036"/>
    <lineage>
        <taxon>Eukaryota</taxon>
        <taxon>Metazoa</taxon>
        <taxon>Ecdysozoa</taxon>
        <taxon>Arthropoda</taxon>
        <taxon>Crustacea</taxon>
        <taxon>Multicrustacea</taxon>
        <taxon>Hexanauplia</taxon>
        <taxon>Copepoda</taxon>
        <taxon>Siphonostomatoida</taxon>
        <taxon>Caligidae</taxon>
        <taxon>Lepeophtheirus</taxon>
    </lineage>
</organism>
<protein>
    <submittedName>
        <fullName evidence="1">Uncharacterized protein</fullName>
    </submittedName>
</protein>
<feature type="non-terminal residue" evidence="1">
    <location>
        <position position="1"/>
    </location>
</feature>
<proteinExistence type="predicted"/>
<sequence length="56" mass="6039">KPNSYILNGSKSDRGVGSEFVTPKGDPVVGEASIAPTPQNTVFQAVFYCLLFTFRS</sequence>
<name>A0A0K2T281_LEPSM</name>
<dbReference type="AlphaFoldDB" id="A0A0K2T281"/>
<dbReference type="EMBL" id="HACA01002351">
    <property type="protein sequence ID" value="CDW19712.1"/>
    <property type="molecule type" value="Transcribed_RNA"/>
</dbReference>
<accession>A0A0K2T281</accession>